<dbReference type="Pfam" id="PF00929">
    <property type="entry name" value="RNase_T"/>
    <property type="match status" value="1"/>
</dbReference>
<dbReference type="InterPro" id="IPR029024">
    <property type="entry name" value="TerB-like"/>
</dbReference>
<gene>
    <name evidence="5" type="ORF">UFOPK3204_01360</name>
</gene>
<keyword evidence="2" id="KW-0378">Hydrolase</keyword>
<dbReference type="Pfam" id="PF00533">
    <property type="entry name" value="BRCT"/>
    <property type="match status" value="1"/>
</dbReference>
<dbReference type="InterPro" id="IPR001357">
    <property type="entry name" value="BRCT_dom"/>
</dbReference>
<evidence type="ECO:0000256" key="1">
    <source>
        <dbReference type="ARBA" id="ARBA00022722"/>
    </source>
</evidence>
<dbReference type="GO" id="GO:0006260">
    <property type="term" value="P:DNA replication"/>
    <property type="evidence" value="ECO:0007669"/>
    <property type="project" value="InterPro"/>
</dbReference>
<dbReference type="SUPFAM" id="SSF53098">
    <property type="entry name" value="Ribonuclease H-like"/>
    <property type="match status" value="1"/>
</dbReference>
<dbReference type="EMBL" id="CAFABK010000075">
    <property type="protein sequence ID" value="CAB4833965.1"/>
    <property type="molecule type" value="Genomic_DNA"/>
</dbReference>
<proteinExistence type="predicted"/>
<keyword evidence="1" id="KW-0540">Nuclease</keyword>
<dbReference type="PANTHER" id="PTHR30231">
    <property type="entry name" value="DNA POLYMERASE III SUBUNIT EPSILON"/>
    <property type="match status" value="1"/>
</dbReference>
<dbReference type="GO" id="GO:0003887">
    <property type="term" value="F:DNA-directed DNA polymerase activity"/>
    <property type="evidence" value="ECO:0007669"/>
    <property type="project" value="InterPro"/>
</dbReference>
<feature type="domain" description="Exonuclease" evidence="4">
    <location>
        <begin position="29"/>
        <end position="194"/>
    </location>
</feature>
<dbReference type="GO" id="GO:0003677">
    <property type="term" value="F:DNA binding"/>
    <property type="evidence" value="ECO:0007669"/>
    <property type="project" value="InterPro"/>
</dbReference>
<keyword evidence="3" id="KW-0269">Exonuclease</keyword>
<dbReference type="Gene3D" id="3.30.420.10">
    <property type="entry name" value="Ribonuclease H-like superfamily/Ribonuclease H"/>
    <property type="match status" value="1"/>
</dbReference>
<evidence type="ECO:0000313" key="5">
    <source>
        <dbReference type="EMBL" id="CAB4833965.1"/>
    </source>
</evidence>
<evidence type="ECO:0000259" key="4">
    <source>
        <dbReference type="SMART" id="SM00479"/>
    </source>
</evidence>
<organism evidence="5">
    <name type="scientific">freshwater metagenome</name>
    <dbReference type="NCBI Taxonomy" id="449393"/>
    <lineage>
        <taxon>unclassified sequences</taxon>
        <taxon>metagenomes</taxon>
        <taxon>ecological metagenomes</taxon>
    </lineage>
</organism>
<dbReference type="CDD" id="cd06127">
    <property type="entry name" value="DEDDh"/>
    <property type="match status" value="1"/>
</dbReference>
<dbReference type="InterPro" id="IPR036397">
    <property type="entry name" value="RNaseH_sf"/>
</dbReference>
<dbReference type="GO" id="GO:0008408">
    <property type="term" value="F:3'-5' exonuclease activity"/>
    <property type="evidence" value="ECO:0007669"/>
    <property type="project" value="TreeGrafter"/>
</dbReference>
<evidence type="ECO:0000256" key="2">
    <source>
        <dbReference type="ARBA" id="ARBA00022801"/>
    </source>
</evidence>
<dbReference type="SUPFAM" id="SSF158682">
    <property type="entry name" value="TerB-like"/>
    <property type="match status" value="1"/>
</dbReference>
<accession>A0A6J7AM40</accession>
<dbReference type="NCBIfam" id="TIGR00573">
    <property type="entry name" value="dnaq"/>
    <property type="match status" value="1"/>
</dbReference>
<reference evidence="5" key="1">
    <citation type="submission" date="2020-05" db="EMBL/GenBank/DDBJ databases">
        <authorList>
            <person name="Chiriac C."/>
            <person name="Salcher M."/>
            <person name="Ghai R."/>
            <person name="Kavagutti S V."/>
        </authorList>
    </citation>
    <scope>NUCLEOTIDE SEQUENCE</scope>
</reference>
<dbReference type="SUPFAM" id="SSF52113">
    <property type="entry name" value="BRCT domain"/>
    <property type="match status" value="1"/>
</dbReference>
<sequence length="496" mass="54533">MSAWFSRRPSKMASGVEVSEEWDLSPREGFVVIDLETTGLSPRSDRVLEVALIQTDYLGRPTAHWSTLINPEGPVGATEIHGITDSDVADFPSFEGIADEVIKRIKGQALSAHNARFDIGFLSMELARVGWSLPDIPTVCTLTASRFFLPDLPQRRLTDCAAAVGIATTNSHRALNDAAVTVGLLNYFLRREQTEGSPLGLLGYAATAQYVQWPTAKARQVIHTSDRRKAAPIMSPLDETLLTALSSISADDLVGSGNSDAELEYAELIIEFLEDGKLTEDETASLRDLAESFGLSDRQTLAVHEKLLTFLAAEAWRDGVITQSERRHIKIFASLLGFSESMGKQVLDHVEVARNERLSMRLKALPENWTLGEPLKIGDRVVFTGCDDFDRLGLERRATKGGIKVISAVSRKTSLLVSDGSVRGNKAKSAQELGIRIIHPTQFSELLAYIQPQAPTREQPDHTPAVEDLICRTCGKDFQRISIKGRKPIECPACRL</sequence>
<dbReference type="FunFam" id="3.30.420.10:FF:000045">
    <property type="entry name" value="3'-5' exonuclease DinG"/>
    <property type="match status" value="1"/>
</dbReference>
<dbReference type="SMART" id="SM00479">
    <property type="entry name" value="EXOIII"/>
    <property type="match status" value="1"/>
</dbReference>
<protein>
    <submittedName>
        <fullName evidence="5">Unannotated protein</fullName>
    </submittedName>
</protein>
<dbReference type="PANTHER" id="PTHR30231:SF4">
    <property type="entry name" value="PROTEIN NEN2"/>
    <property type="match status" value="1"/>
</dbReference>
<dbReference type="InterPro" id="IPR013520">
    <property type="entry name" value="Ribonucl_H"/>
</dbReference>
<name>A0A6J7AM40_9ZZZZ</name>
<dbReference type="InterPro" id="IPR006054">
    <property type="entry name" value="DnaQ"/>
</dbReference>
<dbReference type="InterPro" id="IPR012337">
    <property type="entry name" value="RNaseH-like_sf"/>
</dbReference>
<dbReference type="GO" id="GO:0005829">
    <property type="term" value="C:cytosol"/>
    <property type="evidence" value="ECO:0007669"/>
    <property type="project" value="TreeGrafter"/>
</dbReference>
<evidence type="ECO:0000256" key="3">
    <source>
        <dbReference type="ARBA" id="ARBA00022839"/>
    </source>
</evidence>
<dbReference type="AlphaFoldDB" id="A0A6J7AM40"/>
<dbReference type="Gene3D" id="3.40.50.10190">
    <property type="entry name" value="BRCT domain"/>
    <property type="match status" value="1"/>
</dbReference>
<dbReference type="InterPro" id="IPR036420">
    <property type="entry name" value="BRCT_dom_sf"/>
</dbReference>